<keyword evidence="2" id="KW-0808">Transferase</keyword>
<dbReference type="Pfam" id="PF08284">
    <property type="entry name" value="RVP_2"/>
    <property type="match status" value="1"/>
</dbReference>
<keyword evidence="6" id="KW-0378">Hydrolase</keyword>
<evidence type="ECO:0000256" key="2">
    <source>
        <dbReference type="ARBA" id="ARBA00022679"/>
    </source>
</evidence>
<accession>A0A6L2JI84</accession>
<evidence type="ECO:0000256" key="4">
    <source>
        <dbReference type="ARBA" id="ARBA00022722"/>
    </source>
</evidence>
<evidence type="ECO:0000256" key="6">
    <source>
        <dbReference type="ARBA" id="ARBA00022801"/>
    </source>
</evidence>
<dbReference type="GO" id="GO:0008233">
    <property type="term" value="F:peptidase activity"/>
    <property type="evidence" value="ECO:0007669"/>
    <property type="project" value="UniProtKB-KW"/>
</dbReference>
<dbReference type="Pfam" id="PF00078">
    <property type="entry name" value="RVT_1"/>
    <property type="match status" value="1"/>
</dbReference>
<evidence type="ECO:0000256" key="3">
    <source>
        <dbReference type="ARBA" id="ARBA00022695"/>
    </source>
</evidence>
<organism evidence="10">
    <name type="scientific">Tanacetum cinerariifolium</name>
    <name type="common">Dalmatian daisy</name>
    <name type="synonym">Chrysanthemum cinerariifolium</name>
    <dbReference type="NCBI Taxonomy" id="118510"/>
    <lineage>
        <taxon>Eukaryota</taxon>
        <taxon>Viridiplantae</taxon>
        <taxon>Streptophyta</taxon>
        <taxon>Embryophyta</taxon>
        <taxon>Tracheophyta</taxon>
        <taxon>Spermatophyta</taxon>
        <taxon>Magnoliopsida</taxon>
        <taxon>eudicotyledons</taxon>
        <taxon>Gunneridae</taxon>
        <taxon>Pentapetalae</taxon>
        <taxon>asterids</taxon>
        <taxon>campanulids</taxon>
        <taxon>Asterales</taxon>
        <taxon>Asteraceae</taxon>
        <taxon>Asteroideae</taxon>
        <taxon>Anthemideae</taxon>
        <taxon>Anthemidinae</taxon>
        <taxon>Tanacetum</taxon>
    </lineage>
</organism>
<evidence type="ECO:0000313" key="10">
    <source>
        <dbReference type="EMBL" id="GEU36751.1"/>
    </source>
</evidence>
<dbReference type="EMBL" id="BKCJ010000845">
    <property type="protein sequence ID" value="GEU36751.1"/>
    <property type="molecule type" value="Genomic_DNA"/>
</dbReference>
<dbReference type="FunFam" id="3.30.70.270:FF:000020">
    <property type="entry name" value="Transposon Tf2-6 polyprotein-like Protein"/>
    <property type="match status" value="1"/>
</dbReference>
<evidence type="ECO:0000256" key="7">
    <source>
        <dbReference type="ARBA" id="ARBA00022918"/>
    </source>
</evidence>
<keyword evidence="5" id="KW-0255">Endonuclease</keyword>
<keyword evidence="1" id="KW-0645">Protease</keyword>
<dbReference type="InterPro" id="IPR053134">
    <property type="entry name" value="RNA-dir_DNA_polymerase"/>
</dbReference>
<name>A0A6L2JI84_TANCI</name>
<feature type="domain" description="Reverse transcriptase" evidence="8">
    <location>
        <begin position="177"/>
        <end position="277"/>
    </location>
</feature>
<feature type="domain" description="Reverse transcriptase/retrotransposon-derived protein RNase H-like" evidence="9">
    <location>
        <begin position="317"/>
        <end position="394"/>
    </location>
</feature>
<evidence type="ECO:0000259" key="9">
    <source>
        <dbReference type="Pfam" id="PF17919"/>
    </source>
</evidence>
<dbReference type="InterPro" id="IPR041577">
    <property type="entry name" value="RT_RNaseH_2"/>
</dbReference>
<dbReference type="InterPro" id="IPR000477">
    <property type="entry name" value="RT_dom"/>
</dbReference>
<evidence type="ECO:0000256" key="1">
    <source>
        <dbReference type="ARBA" id="ARBA00022670"/>
    </source>
</evidence>
<dbReference type="Gene3D" id="3.30.70.270">
    <property type="match status" value="2"/>
</dbReference>
<comment type="caution">
    <text evidence="10">The sequence shown here is derived from an EMBL/GenBank/DDBJ whole genome shotgun (WGS) entry which is preliminary data.</text>
</comment>
<protein>
    <submittedName>
        <fullName evidence="10">Putative reverse transcriptase domain-containing protein</fullName>
    </submittedName>
</protein>
<sequence>MRGCSYKTFPNSKSHSLNETKGVVRNKCPKRKDLQKENARGRAYFMRTKDPQQNPNVVTGTFLINDHYASILFDPGAQKSFVSTAFTPFIDITHAALNTSYDVELADGKVTLDVQGERLEKDLKFLSCMKTDEKMLEDILMVRDFPKVFLDDLSGLPPVDKAEFHIDLILGALPVLRVHEEDIPKTAFRTRYGHFEFTFMPFGLTNTPEIFMDLMNRICKPYLDKFVIVFIDDILIYSRLMEEHEVHLKLILGMLKKEKLYAKFSKCEFWLQDTPESPTKIHLFLGLAGYYRRLIKNFSKIAKPITLLTQKNKKYEWGDKQEQSFYILKEKLCNAHVLALPDGPNDFMLYCDASNQGFRGVLMQRGKVIAYVSRQLKVHEKNYTTHNLELGVVELNMRHRRWIELFSYYDCEICYHPSKTNAVVDALSKNKRLKPRRVRAMSMTIHSGLKTKILEAQDTLEGTGNTVGYEYGLPSLD</sequence>
<evidence type="ECO:0000259" key="8">
    <source>
        <dbReference type="Pfam" id="PF00078"/>
    </source>
</evidence>
<keyword evidence="7 10" id="KW-0695">RNA-directed DNA polymerase</keyword>
<dbReference type="CDD" id="cd01647">
    <property type="entry name" value="RT_LTR"/>
    <property type="match status" value="1"/>
</dbReference>
<keyword evidence="4" id="KW-0540">Nuclease</keyword>
<dbReference type="GO" id="GO:0004519">
    <property type="term" value="F:endonuclease activity"/>
    <property type="evidence" value="ECO:0007669"/>
    <property type="project" value="UniProtKB-KW"/>
</dbReference>
<reference evidence="10" key="1">
    <citation type="journal article" date="2019" name="Sci. Rep.">
        <title>Draft genome of Tanacetum cinerariifolium, the natural source of mosquito coil.</title>
        <authorList>
            <person name="Yamashiro T."/>
            <person name="Shiraishi A."/>
            <person name="Satake H."/>
            <person name="Nakayama K."/>
        </authorList>
    </citation>
    <scope>NUCLEOTIDE SEQUENCE</scope>
</reference>
<dbReference type="Gene3D" id="3.10.10.10">
    <property type="entry name" value="HIV Type 1 Reverse Transcriptase, subunit A, domain 1"/>
    <property type="match status" value="1"/>
</dbReference>
<dbReference type="PANTHER" id="PTHR24559">
    <property type="entry name" value="TRANSPOSON TY3-I GAG-POL POLYPROTEIN"/>
    <property type="match status" value="1"/>
</dbReference>
<dbReference type="Pfam" id="PF17919">
    <property type="entry name" value="RT_RNaseH_2"/>
    <property type="match status" value="1"/>
</dbReference>
<dbReference type="GO" id="GO:0003964">
    <property type="term" value="F:RNA-directed DNA polymerase activity"/>
    <property type="evidence" value="ECO:0007669"/>
    <property type="project" value="UniProtKB-KW"/>
</dbReference>
<proteinExistence type="predicted"/>
<dbReference type="PANTHER" id="PTHR24559:SF444">
    <property type="entry name" value="REVERSE TRANSCRIPTASE DOMAIN-CONTAINING PROTEIN"/>
    <property type="match status" value="1"/>
</dbReference>
<dbReference type="GO" id="GO:0006508">
    <property type="term" value="P:proteolysis"/>
    <property type="evidence" value="ECO:0007669"/>
    <property type="project" value="UniProtKB-KW"/>
</dbReference>
<dbReference type="FunFam" id="3.10.10.10:FF:000007">
    <property type="entry name" value="Retrovirus-related Pol polyprotein from transposon 17.6-like Protein"/>
    <property type="match status" value="1"/>
</dbReference>
<keyword evidence="3" id="KW-0548">Nucleotidyltransferase</keyword>
<dbReference type="InterPro" id="IPR043502">
    <property type="entry name" value="DNA/RNA_pol_sf"/>
</dbReference>
<gene>
    <name evidence="10" type="ORF">Tci_008729</name>
</gene>
<dbReference type="SUPFAM" id="SSF56672">
    <property type="entry name" value="DNA/RNA polymerases"/>
    <property type="match status" value="1"/>
</dbReference>
<dbReference type="InterPro" id="IPR043128">
    <property type="entry name" value="Rev_trsase/Diguanyl_cyclase"/>
</dbReference>
<dbReference type="AlphaFoldDB" id="A0A6L2JI84"/>
<evidence type="ECO:0000256" key="5">
    <source>
        <dbReference type="ARBA" id="ARBA00022759"/>
    </source>
</evidence>